<dbReference type="OrthoDB" id="10027823at2759"/>
<evidence type="ECO:0000313" key="2">
    <source>
        <dbReference type="Proteomes" id="UP000578531"/>
    </source>
</evidence>
<sequence length="75" mass="8303">MGVVNVVKTLSQSGGPIATGWLAEIGKFWVAFLIAGAMKASYDLAMLKMFLGYKSREEEEEENKRHHQETENGTA</sequence>
<gene>
    <name evidence="1" type="ORF">HO173_002391</name>
</gene>
<reference evidence="1 2" key="1">
    <citation type="journal article" date="2020" name="Genomics">
        <title>Complete, high-quality genomes from long-read metagenomic sequencing of two wolf lichen thalli reveals enigmatic genome architecture.</title>
        <authorList>
            <person name="McKenzie S.K."/>
            <person name="Walston R.F."/>
            <person name="Allen J.L."/>
        </authorList>
    </citation>
    <scope>NUCLEOTIDE SEQUENCE [LARGE SCALE GENOMIC DNA]</scope>
    <source>
        <strain evidence="1">WasteWater2</strain>
    </source>
</reference>
<dbReference type="RefSeq" id="XP_037169119.1">
    <property type="nucleotide sequence ID" value="XM_037304324.1"/>
</dbReference>
<keyword evidence="2" id="KW-1185">Reference proteome</keyword>
<dbReference type="GeneID" id="59284064"/>
<protein>
    <submittedName>
        <fullName evidence="1">Uncharacterized protein</fullName>
    </submittedName>
</protein>
<name>A0A8H6L8X1_9LECA</name>
<evidence type="ECO:0000313" key="1">
    <source>
        <dbReference type="EMBL" id="KAF6239844.1"/>
    </source>
</evidence>
<dbReference type="GO" id="GO:0000329">
    <property type="term" value="C:fungal-type vacuole membrane"/>
    <property type="evidence" value="ECO:0007669"/>
    <property type="project" value="TreeGrafter"/>
</dbReference>
<dbReference type="EMBL" id="JACCJC010000005">
    <property type="protein sequence ID" value="KAF6239844.1"/>
    <property type="molecule type" value="Genomic_DNA"/>
</dbReference>
<proteinExistence type="predicted"/>
<dbReference type="AlphaFoldDB" id="A0A8H6L8X1"/>
<organism evidence="1 2">
    <name type="scientific">Letharia columbiana</name>
    <dbReference type="NCBI Taxonomy" id="112416"/>
    <lineage>
        <taxon>Eukaryota</taxon>
        <taxon>Fungi</taxon>
        <taxon>Dikarya</taxon>
        <taxon>Ascomycota</taxon>
        <taxon>Pezizomycotina</taxon>
        <taxon>Lecanoromycetes</taxon>
        <taxon>OSLEUM clade</taxon>
        <taxon>Lecanoromycetidae</taxon>
        <taxon>Lecanorales</taxon>
        <taxon>Lecanorineae</taxon>
        <taxon>Parmeliaceae</taxon>
        <taxon>Letharia</taxon>
    </lineage>
</organism>
<comment type="caution">
    <text evidence="1">The sequence shown here is derived from an EMBL/GenBank/DDBJ whole genome shotgun (WGS) entry which is preliminary data.</text>
</comment>
<accession>A0A8H6L8X1</accession>
<dbReference type="PANTHER" id="PTHR23520:SF5">
    <property type="entry name" value="TRANSPORTER, PUTATIVE (AFU_ORTHOLOGUE AFUA_3G04000)-RELATED"/>
    <property type="match status" value="1"/>
</dbReference>
<dbReference type="PANTHER" id="PTHR23520">
    <property type="entry name" value="TRANSPORTER, PUTATIVE (AFU_ORTHOLOGUE AFUA_3G04000)-RELATED"/>
    <property type="match status" value="1"/>
</dbReference>
<dbReference type="Proteomes" id="UP000578531">
    <property type="component" value="Unassembled WGS sequence"/>
</dbReference>